<proteinExistence type="predicted"/>
<evidence type="ECO:0008006" key="3">
    <source>
        <dbReference type="Google" id="ProtNLM"/>
    </source>
</evidence>
<keyword evidence="2" id="KW-1185">Reference proteome</keyword>
<dbReference type="SUPFAM" id="SSF88697">
    <property type="entry name" value="PUA domain-like"/>
    <property type="match status" value="1"/>
</dbReference>
<accession>A0A133VFK2</accession>
<evidence type="ECO:0000313" key="2">
    <source>
        <dbReference type="Proteomes" id="UP000070311"/>
    </source>
</evidence>
<gene>
    <name evidence="1" type="ORF">AKJ50_01530</name>
</gene>
<sequence length="374" mass="42420">MKLLELEDVLELVGKLENSTEEESAADRFRNYLSKNADSVGILKEYVEECLEKSGSQYNRALQDVVNHIGRLLGFEVKFGRYQGVSTEIGFDGFWISPKGGSIVVETKTTDTYSVDTSTLLNYRNKLVSEGRIENKEDSIGLYVVGESKYEQIENDIIANKREKEIRVISIDALLNLLEIKEDYEIDHETVLNLLKPSGPEIDPTINLIFDLVSQERRESVEKETEEEIETEVTERSYYLLPVQNEEDETAREILEALLGKGVWGLGERTQFRKKFEPGDKLCFYAVRTGVLATATVGSEAREETHPAITSEEYPFVMDVKGVEWLDQPVELTEEVRGQLSAFEDKDPSGSWGWFVQGTSKLTERDFQILTGKG</sequence>
<reference evidence="1 2" key="1">
    <citation type="journal article" date="2016" name="Sci. Rep.">
        <title>Metabolic traits of an uncultured archaeal lineage -MSBL1- from brine pools of the Red Sea.</title>
        <authorList>
            <person name="Mwirichia R."/>
            <person name="Alam I."/>
            <person name="Rashid M."/>
            <person name="Vinu M."/>
            <person name="Ba-Alawi W."/>
            <person name="Anthony Kamau A."/>
            <person name="Kamanda Ngugi D."/>
            <person name="Goker M."/>
            <person name="Klenk H.P."/>
            <person name="Bajic V."/>
            <person name="Stingl U."/>
        </authorList>
    </citation>
    <scope>NUCLEOTIDE SEQUENCE [LARGE SCALE GENOMIC DNA]</scope>
    <source>
        <strain evidence="1">SCGC-AAA382A13</strain>
    </source>
</reference>
<name>A0A133VFK2_9EURY</name>
<dbReference type="AlphaFoldDB" id="A0A133VFK2"/>
<comment type="caution">
    <text evidence="1">The sequence shown here is derived from an EMBL/GenBank/DDBJ whole genome shotgun (WGS) entry which is preliminary data.</text>
</comment>
<organism evidence="1 2">
    <name type="scientific">candidate division MSBL1 archaeon SCGC-AAA382A13</name>
    <dbReference type="NCBI Taxonomy" id="1698279"/>
    <lineage>
        <taxon>Archaea</taxon>
        <taxon>Methanobacteriati</taxon>
        <taxon>Methanobacteriota</taxon>
        <taxon>candidate division MSBL1</taxon>
    </lineage>
</organism>
<dbReference type="EMBL" id="LHYD01000026">
    <property type="protein sequence ID" value="KXB05211.1"/>
    <property type="molecule type" value="Genomic_DNA"/>
</dbReference>
<dbReference type="Gene3D" id="3.10.590.10">
    <property type="entry name" value="ph1033 like domains"/>
    <property type="match status" value="1"/>
</dbReference>
<dbReference type="InterPro" id="IPR015947">
    <property type="entry name" value="PUA-like_sf"/>
</dbReference>
<evidence type="ECO:0000313" key="1">
    <source>
        <dbReference type="EMBL" id="KXB05211.1"/>
    </source>
</evidence>
<protein>
    <recommendedName>
        <fullName evidence="3">EVE domain-containing protein</fullName>
    </recommendedName>
</protein>
<dbReference type="Proteomes" id="UP000070311">
    <property type="component" value="Unassembled WGS sequence"/>
</dbReference>